<protein>
    <submittedName>
        <fullName evidence="2">Uncharacterized protein</fullName>
    </submittedName>
</protein>
<comment type="caution">
    <text evidence="2">The sequence shown here is derived from an EMBL/GenBank/DDBJ whole genome shotgun (WGS) entry which is preliminary data.</text>
</comment>
<feature type="region of interest" description="Disordered" evidence="1">
    <location>
        <begin position="37"/>
        <end position="101"/>
    </location>
</feature>
<proteinExistence type="predicted"/>
<evidence type="ECO:0000256" key="1">
    <source>
        <dbReference type="SAM" id="MobiDB-lite"/>
    </source>
</evidence>
<dbReference type="AlphaFoldDB" id="A0A6L2KRS7"/>
<evidence type="ECO:0000313" key="2">
    <source>
        <dbReference type="EMBL" id="GEU50594.1"/>
    </source>
</evidence>
<gene>
    <name evidence="2" type="ORF">Tci_022572</name>
</gene>
<dbReference type="EMBL" id="BKCJ010002738">
    <property type="protein sequence ID" value="GEU50594.1"/>
    <property type="molecule type" value="Genomic_DNA"/>
</dbReference>
<name>A0A6L2KRS7_TANCI</name>
<sequence length="220" mass="24734">MRTHPAMSPGLSTRVTEAMIVSPLPFHKRYRSSYKTPLLSSSPTLPIRKRYQGTSELVEDTEDESSDSDTKGEGLEDESLGLEDEGLGSEEEEKEAAPKGQQQAILVVDTAANELWVLVIMQEQRVKETLTPRPPTRTTWVDHVDGTVYTDISIYVPPVYAPVQTPPSPEWSSAAAIAVDEDEFLEARYDDHRLIHDLLVQHTMMQHDLQEMRDCVSTLK</sequence>
<accession>A0A6L2KRS7</accession>
<feature type="compositionally biased region" description="Acidic residues" evidence="1">
    <location>
        <begin position="57"/>
        <end position="67"/>
    </location>
</feature>
<feature type="compositionally biased region" description="Acidic residues" evidence="1">
    <location>
        <begin position="75"/>
        <end position="94"/>
    </location>
</feature>
<reference evidence="2" key="1">
    <citation type="journal article" date="2019" name="Sci. Rep.">
        <title>Draft genome of Tanacetum cinerariifolium, the natural source of mosquito coil.</title>
        <authorList>
            <person name="Yamashiro T."/>
            <person name="Shiraishi A."/>
            <person name="Satake H."/>
            <person name="Nakayama K."/>
        </authorList>
    </citation>
    <scope>NUCLEOTIDE SEQUENCE</scope>
</reference>
<organism evidence="2">
    <name type="scientific">Tanacetum cinerariifolium</name>
    <name type="common">Dalmatian daisy</name>
    <name type="synonym">Chrysanthemum cinerariifolium</name>
    <dbReference type="NCBI Taxonomy" id="118510"/>
    <lineage>
        <taxon>Eukaryota</taxon>
        <taxon>Viridiplantae</taxon>
        <taxon>Streptophyta</taxon>
        <taxon>Embryophyta</taxon>
        <taxon>Tracheophyta</taxon>
        <taxon>Spermatophyta</taxon>
        <taxon>Magnoliopsida</taxon>
        <taxon>eudicotyledons</taxon>
        <taxon>Gunneridae</taxon>
        <taxon>Pentapetalae</taxon>
        <taxon>asterids</taxon>
        <taxon>campanulids</taxon>
        <taxon>Asterales</taxon>
        <taxon>Asteraceae</taxon>
        <taxon>Asteroideae</taxon>
        <taxon>Anthemideae</taxon>
        <taxon>Anthemidinae</taxon>
        <taxon>Tanacetum</taxon>
    </lineage>
</organism>